<sequence>MFVLKSREYKALATASAIQIHRELIQAILGVISTVFGQMWGNPSNPELMQIPAGQLYLVRPDSMKGSRECIYKDAVATIRRTSVEFQYQLVITRAYEEGEEQLLEEDAESEDERVFLLDQALSFRSGNLDGDITFAWRDLSGDPGDMWEFVVNSKAVPRATSGVFEMTVLQCMYERKYQKSHNTATEADLEALKWKPAPKTPAKSARMASRRSQSPATPETLNMQALQIADDQPQVPVVVEQPATPEKAESEAAQPEEEDEDPFKGVLILHRENGELYLFDVDVETFVLQEKEVTVDIAQGGDFDYWLVVRQGNIPFISVPLDSEMVPRLDPSNFAFMFSFKPVDGEGTTWCVKFANEEDFTAWKSAFTQYMWEGRNKMSWAKAKADEQKYVNSAYDDVEMEDVSNLEDVQEEEEEEDEEEEEQSLRSEEDESDEEDDSQKFAAARGGKNEKLTIGYKHDRSFVTRGDMIGVFKHTDDNQVKFTTSINRVSDLKGKTFKPGKIMLHNQDSDMLLTDPNNKNAIYRMDLEYGKVVDEWKVHDNIQVDNILPEAKYAQMNPTQTLLGHSHNGLFRIDPRVDGNKLVESQYKQYASKNDFSAAATTESGKIAIASNKGDIRLFDSVGKNAKTALPALGDPILGVDVTADGRWLIATCKTYLLLIDTLIGHGRYQGSLGFDRSFPADAKPIPRRLQLKPEHLAYMQTDVNFTPARFNTGIDKEEKTIVTSTGPFVITWNFKSVKRGKFDDYSIRKYQSNVVADDFKFGTDKNVVVALEQDVFMVNKKQLQKPTRESLSTPVKQLRSRSQIVNSPY</sequence>
<dbReference type="Proteomes" id="UP001234202">
    <property type="component" value="Unassembled WGS sequence"/>
</dbReference>
<name>A0ACC2XVF3_9TREE</name>
<dbReference type="EMBL" id="JASBWV010000001">
    <property type="protein sequence ID" value="KAJ9127942.1"/>
    <property type="molecule type" value="Genomic_DNA"/>
</dbReference>
<keyword evidence="2" id="KW-1185">Reference proteome</keyword>
<organism evidence="1 2">
    <name type="scientific">Naganishia onofrii</name>
    <dbReference type="NCBI Taxonomy" id="1851511"/>
    <lineage>
        <taxon>Eukaryota</taxon>
        <taxon>Fungi</taxon>
        <taxon>Dikarya</taxon>
        <taxon>Basidiomycota</taxon>
        <taxon>Agaricomycotina</taxon>
        <taxon>Tremellomycetes</taxon>
        <taxon>Filobasidiales</taxon>
        <taxon>Filobasidiaceae</taxon>
        <taxon>Naganishia</taxon>
    </lineage>
</organism>
<comment type="caution">
    <text evidence="1">The sequence shown here is derived from an EMBL/GenBank/DDBJ whole genome shotgun (WGS) entry which is preliminary data.</text>
</comment>
<gene>
    <name evidence="1" type="ORF">QFC24_000227</name>
</gene>
<proteinExistence type="predicted"/>
<evidence type="ECO:0000313" key="2">
    <source>
        <dbReference type="Proteomes" id="UP001234202"/>
    </source>
</evidence>
<accession>A0ACC2XVF3</accession>
<protein>
    <submittedName>
        <fullName evidence="1">Uncharacterized protein</fullName>
    </submittedName>
</protein>
<evidence type="ECO:0000313" key="1">
    <source>
        <dbReference type="EMBL" id="KAJ9127942.1"/>
    </source>
</evidence>
<reference evidence="1" key="1">
    <citation type="submission" date="2023-04" db="EMBL/GenBank/DDBJ databases">
        <title>Draft Genome sequencing of Naganishia species isolated from polar environments using Oxford Nanopore Technology.</title>
        <authorList>
            <person name="Leo P."/>
            <person name="Venkateswaran K."/>
        </authorList>
    </citation>
    <scope>NUCLEOTIDE SEQUENCE</scope>
    <source>
        <strain evidence="1">DBVPG 5303</strain>
    </source>
</reference>